<protein>
    <submittedName>
        <fullName evidence="5">Glycosyl transferase, family 2/glycosyl transferase family 8</fullName>
    </submittedName>
</protein>
<dbReference type="GO" id="GO:0016757">
    <property type="term" value="F:glycosyltransferase activity"/>
    <property type="evidence" value="ECO:0007669"/>
    <property type="project" value="UniProtKB-KW"/>
</dbReference>
<dbReference type="PANTHER" id="PTHR13778:SF47">
    <property type="entry name" value="LIPOPOLYSACCHARIDE 1,3-GALACTOSYLTRANSFERASE"/>
    <property type="match status" value="1"/>
</dbReference>
<comment type="caution">
    <text evidence="5">The sequence shown here is derived from an EMBL/GenBank/DDBJ whole genome shotgun (WGS) entry which is preliminary data.</text>
</comment>
<dbReference type="PATRIC" id="fig|888820.3.peg.992"/>
<organism evidence="5 6">
    <name type="scientific">Streptococcus sanguinis SK1056</name>
    <dbReference type="NCBI Taxonomy" id="888820"/>
    <lineage>
        <taxon>Bacteria</taxon>
        <taxon>Bacillati</taxon>
        <taxon>Bacillota</taxon>
        <taxon>Bacilli</taxon>
        <taxon>Lactobacillales</taxon>
        <taxon>Streptococcaceae</taxon>
        <taxon>Streptococcus</taxon>
    </lineage>
</organism>
<dbReference type="InterPro" id="IPR050748">
    <property type="entry name" value="Glycosyltrans_8_dom-fam"/>
</dbReference>
<dbReference type="HOGENOM" id="CLU_287135_0_0_9"/>
<dbReference type="Pfam" id="PF01501">
    <property type="entry name" value="Glyco_transf_8"/>
    <property type="match status" value="2"/>
</dbReference>
<dbReference type="Pfam" id="PF08759">
    <property type="entry name" value="GT-D"/>
    <property type="match status" value="1"/>
</dbReference>
<dbReference type="InterPro" id="IPR029044">
    <property type="entry name" value="Nucleotide-diphossugar_trans"/>
</dbReference>
<keyword evidence="3" id="KW-0479">Metal-binding</keyword>
<dbReference type="EMBL" id="AFFL01000002">
    <property type="protein sequence ID" value="EGJ39391.1"/>
    <property type="molecule type" value="Genomic_DNA"/>
</dbReference>
<dbReference type="Gene3D" id="3.40.50.2000">
    <property type="entry name" value="Glycogen Phosphorylase B"/>
    <property type="match status" value="1"/>
</dbReference>
<name>F3UBL0_STRSA</name>
<keyword evidence="1" id="KW-0328">Glycosyltransferase</keyword>
<evidence type="ECO:0000256" key="3">
    <source>
        <dbReference type="ARBA" id="ARBA00022723"/>
    </source>
</evidence>
<keyword evidence="2 5" id="KW-0808">Transferase</keyword>
<dbReference type="InterPro" id="IPR014869">
    <property type="entry name" value="GT-D"/>
</dbReference>
<dbReference type="PANTHER" id="PTHR13778">
    <property type="entry name" value="GLYCOSYLTRANSFERASE 8 DOMAIN-CONTAINING PROTEIN"/>
    <property type="match status" value="1"/>
</dbReference>
<dbReference type="SUPFAM" id="SSF53448">
    <property type="entry name" value="Nucleotide-diphospho-sugar transferases"/>
    <property type="match status" value="2"/>
</dbReference>
<dbReference type="GO" id="GO:0046872">
    <property type="term" value="F:metal ion binding"/>
    <property type="evidence" value="ECO:0007669"/>
    <property type="project" value="UniProtKB-KW"/>
</dbReference>
<dbReference type="Gene3D" id="3.90.550.10">
    <property type="entry name" value="Spore Coat Polysaccharide Biosynthesis Protein SpsA, Chain A"/>
    <property type="match status" value="2"/>
</dbReference>
<dbReference type="AlphaFoldDB" id="F3UBL0"/>
<feature type="domain" description="Glycosyltransferase GT-D fold" evidence="4">
    <location>
        <begin position="825"/>
        <end position="1049"/>
    </location>
</feature>
<evidence type="ECO:0000313" key="5">
    <source>
        <dbReference type="EMBL" id="EGJ39391.1"/>
    </source>
</evidence>
<dbReference type="NCBIfam" id="TIGR03728">
    <property type="entry name" value="glyco_access_1"/>
    <property type="match status" value="1"/>
</dbReference>
<dbReference type="Proteomes" id="UP000004171">
    <property type="component" value="Unassembled WGS sequence"/>
</dbReference>
<evidence type="ECO:0000313" key="6">
    <source>
        <dbReference type="Proteomes" id="UP000004171"/>
    </source>
</evidence>
<reference evidence="5 6" key="1">
    <citation type="submission" date="2011-03" db="EMBL/GenBank/DDBJ databases">
        <authorList>
            <person name="Muzny D."/>
            <person name="Qin X."/>
            <person name="Deng J."/>
            <person name="Jiang H."/>
            <person name="Liu Y."/>
            <person name="Qu J."/>
            <person name="Song X.-Z."/>
            <person name="Zhang L."/>
            <person name="Thornton R."/>
            <person name="Coyle M."/>
            <person name="Francisco L."/>
            <person name="Jackson L."/>
            <person name="Javaid M."/>
            <person name="Korchina V."/>
            <person name="Kovar C."/>
            <person name="Mata R."/>
            <person name="Mathew T."/>
            <person name="Ngo R."/>
            <person name="Nguyen L."/>
            <person name="Nguyen N."/>
            <person name="Okwuonu G."/>
            <person name="Ongeri F."/>
            <person name="Pham C."/>
            <person name="Simmons D."/>
            <person name="Wilczek-Boney K."/>
            <person name="Hale W."/>
            <person name="Jakkamsetti A."/>
            <person name="Pham P."/>
            <person name="Ruth R."/>
            <person name="San Lucas F."/>
            <person name="Warren J."/>
            <person name="Zhang J."/>
            <person name="Zhao Z."/>
            <person name="Zhou C."/>
            <person name="Zhu D."/>
            <person name="Lee S."/>
            <person name="Bess C."/>
            <person name="Blankenburg K."/>
            <person name="Forbes L."/>
            <person name="Fu Q."/>
            <person name="Gubbala S."/>
            <person name="Hirani K."/>
            <person name="Jayaseelan J.C."/>
            <person name="Lara F."/>
            <person name="Munidasa M."/>
            <person name="Palculict T."/>
            <person name="Patil S."/>
            <person name="Pu L.-L."/>
            <person name="Saada N."/>
            <person name="Tang L."/>
            <person name="Weissenberger G."/>
            <person name="Zhu Y."/>
            <person name="Hemphill L."/>
            <person name="Shang Y."/>
            <person name="Youmans B."/>
            <person name="Ayvaz T."/>
            <person name="Ross M."/>
            <person name="Santibanez J."/>
            <person name="Aqrawi P."/>
            <person name="Gross S."/>
            <person name="Joshi V."/>
            <person name="Fowler G."/>
            <person name="Nazareth L."/>
            <person name="Reid J."/>
            <person name="Worley K."/>
            <person name="Petrosino J."/>
            <person name="Highlander S."/>
            <person name="Gibbs R."/>
        </authorList>
    </citation>
    <scope>NUCLEOTIDE SEQUENCE [LARGE SCALE GENOMIC DNA]</scope>
    <source>
        <strain evidence="5 6">SK1056</strain>
    </source>
</reference>
<sequence>MKTIVLVGDQAYQEQVSTTIKSILYYNKNVKIYVFNQGLSDEWFRDFKELAEQVDSELVNVSLDQVTISPEWLTQDHISSAAYARYFIPQFVAEERVLYLDSDLVVNRDLQPLFDIFLEGKLVAAVGDAGGYGFNSGVMLIDNRAWKEKQLQETFIKETDRIMGLVQSGQMEDFNGDQTVLNHVLAQDWLPLDKIYNLQVGHDLVAFYSGWNGHFELDKEPMIIHYTTYRKPWNSEISYRYRQLWWDFQALSLEDVLAHHRGEFEMQDRWEKAALNCMLLTDVQELEQIEFLAQSLPSVHFYIACYTDMGDYLRSLDRYENIHLYPQVIHAVLDELIDKCQVYLDIHHGNEHYELSRRFKTLGKPVLAFDNTKKNENEELVYPHEHPQEMVRKLCSLMKKEKPQAFRAVVLAANAAYSEQVLTTIKSIVCHNRFIKFYVINSDFPTEWFVSMQKRLAKLDCQIVNARVDGSHISQYKTNIHYSVFLRYFTATFVQEDQALYLDCDIVVTRDLSEIFAVDLGSYPLGAVRDLGGEVYFGEQIFNSGVLLINVNYWRENDIAGQLIEMTDSLHDKVTQDDQSILNMLFENRWLELPFAYNCITLHTTFSDYEPEKGLYPPVIHYLTERKPWKEYTQSIYREVWWFYQGLDWSDMEEPVGALTQKMVEGEGGSSLSCLVYTYSCDLMHINYLIQALPACHFYIAAPVVVAEPITRLLHYPNVSVSSDIAGIPALLESLEVKSQLLLDINAGDEVGDIIARFKSAGKPVFAFDSTAHGQQGQEVFPTDNPEVMVQAIEKLGLAEPEERQISVLSIDQSLDYLLEKGASVVRFGDGEMDLIAGRSIVYQDFDPELSARLREIMSMESDEHLMICLPDVFTGLERYSIDAQNFWSLNHLPHFLEKYKNICRASWYGSTFISRPYIDLEDKTPSAGYFAKLKQLWQDKDLLIVEGLTSRSGVGNDLFDGARSIKRIICPSRNAYSKLEAIKQAVREHADNRLILTMLGPTAKVLVYDLVQEGYRALDIGHIDSEYEWFQMGASHKVKLSHKHTAEHNLIRILSLETTKLMTVRLLPIWLRNED</sequence>
<dbReference type="InterPro" id="IPR002495">
    <property type="entry name" value="Glyco_trans_8"/>
</dbReference>
<evidence type="ECO:0000259" key="4">
    <source>
        <dbReference type="Pfam" id="PF08759"/>
    </source>
</evidence>
<evidence type="ECO:0000256" key="2">
    <source>
        <dbReference type="ARBA" id="ARBA00022679"/>
    </source>
</evidence>
<evidence type="ECO:0000256" key="1">
    <source>
        <dbReference type="ARBA" id="ARBA00022676"/>
    </source>
</evidence>
<accession>F3UBL0</accession>
<gene>
    <name evidence="5" type="ORF">HMPREF9393_1013</name>
</gene>
<dbReference type="CDD" id="cd04194">
    <property type="entry name" value="GT8_A4GalT_like"/>
    <property type="match status" value="2"/>
</dbReference>
<proteinExistence type="predicted"/>